<reference evidence="2 3" key="1">
    <citation type="journal article" date="2019" name="Sci. Rep.">
        <title>Orb-weaving spider Araneus ventricosus genome elucidates the spidroin gene catalogue.</title>
        <authorList>
            <person name="Kono N."/>
            <person name="Nakamura H."/>
            <person name="Ohtoshi R."/>
            <person name="Moran D.A.P."/>
            <person name="Shinohara A."/>
            <person name="Yoshida Y."/>
            <person name="Fujiwara M."/>
            <person name="Mori M."/>
            <person name="Tomita M."/>
            <person name="Arakawa K."/>
        </authorList>
    </citation>
    <scope>NUCLEOTIDE SEQUENCE [LARGE SCALE GENOMIC DNA]</scope>
</reference>
<evidence type="ECO:0000313" key="3">
    <source>
        <dbReference type="Proteomes" id="UP000499080"/>
    </source>
</evidence>
<dbReference type="Proteomes" id="UP000499080">
    <property type="component" value="Unassembled WGS sequence"/>
</dbReference>
<feature type="compositionally biased region" description="Basic residues" evidence="1">
    <location>
        <begin position="20"/>
        <end position="33"/>
    </location>
</feature>
<dbReference type="AlphaFoldDB" id="A0A4Y2JQ01"/>
<accession>A0A4Y2JQ01</accession>
<organism evidence="2 3">
    <name type="scientific">Araneus ventricosus</name>
    <name type="common">Orbweaver spider</name>
    <name type="synonym">Epeira ventricosa</name>
    <dbReference type="NCBI Taxonomy" id="182803"/>
    <lineage>
        <taxon>Eukaryota</taxon>
        <taxon>Metazoa</taxon>
        <taxon>Ecdysozoa</taxon>
        <taxon>Arthropoda</taxon>
        <taxon>Chelicerata</taxon>
        <taxon>Arachnida</taxon>
        <taxon>Araneae</taxon>
        <taxon>Araneomorphae</taxon>
        <taxon>Entelegynae</taxon>
        <taxon>Araneoidea</taxon>
        <taxon>Araneidae</taxon>
        <taxon>Araneus</taxon>
    </lineage>
</organism>
<feature type="region of interest" description="Disordered" evidence="1">
    <location>
        <begin position="13"/>
        <end position="53"/>
    </location>
</feature>
<evidence type="ECO:0000313" key="2">
    <source>
        <dbReference type="EMBL" id="GBM92481.1"/>
    </source>
</evidence>
<comment type="caution">
    <text evidence="2">The sequence shown here is derived from an EMBL/GenBank/DDBJ whole genome shotgun (WGS) entry which is preliminary data.</text>
</comment>
<dbReference type="EMBL" id="BGPR01003793">
    <property type="protein sequence ID" value="GBM92481.1"/>
    <property type="molecule type" value="Genomic_DNA"/>
</dbReference>
<feature type="compositionally biased region" description="Basic and acidic residues" evidence="1">
    <location>
        <begin position="34"/>
        <end position="47"/>
    </location>
</feature>
<proteinExistence type="predicted"/>
<keyword evidence="3" id="KW-1185">Reference proteome</keyword>
<gene>
    <name evidence="2" type="ORF">AVEN_210051_1</name>
</gene>
<name>A0A4Y2JQ01_ARAVE</name>
<protein>
    <submittedName>
        <fullName evidence="2">Uncharacterized protein</fullName>
    </submittedName>
</protein>
<sequence length="134" mass="15238">MVSSTHSLRAIYDIKQSTQAHRHADAKRHRITHDRHPSLSSIRDHTFQKHPLPGDRPVQSKYVSSHHSCGAHDARNTVYSAHSGMRMISGIVVTLNRHPSFSPIRDLHFKNTSQGTGLCMKSNARIIRSMWHMT</sequence>
<evidence type="ECO:0000256" key="1">
    <source>
        <dbReference type="SAM" id="MobiDB-lite"/>
    </source>
</evidence>